<protein>
    <submittedName>
        <fullName evidence="3">Uncharacterized protein</fullName>
    </submittedName>
</protein>
<name>A0ABT8BCH7_9HYPH</name>
<keyword evidence="2" id="KW-0732">Signal</keyword>
<dbReference type="EMBL" id="JAUFPX010000002">
    <property type="protein sequence ID" value="MDN3589752.1"/>
    <property type="molecule type" value="Genomic_DNA"/>
</dbReference>
<comment type="caution">
    <text evidence="3">The sequence shown here is derived from an EMBL/GenBank/DDBJ whole genome shotgun (WGS) entry which is preliminary data.</text>
</comment>
<evidence type="ECO:0000313" key="3">
    <source>
        <dbReference type="EMBL" id="MDN3589752.1"/>
    </source>
</evidence>
<accession>A0ABT8BCH7</accession>
<sequence>MKTLLLVGAALFAAAPAVAQVGAPSQPGSTGTVVQQESNTTGNDANVSVSRGPTGADTATTDSAAGGNASRPEQAVPNGSANGGGR</sequence>
<feature type="signal peptide" evidence="2">
    <location>
        <begin position="1"/>
        <end position="19"/>
    </location>
</feature>
<evidence type="ECO:0000256" key="2">
    <source>
        <dbReference type="SAM" id="SignalP"/>
    </source>
</evidence>
<feature type="compositionally biased region" description="Polar residues" evidence="1">
    <location>
        <begin position="26"/>
        <end position="51"/>
    </location>
</feature>
<evidence type="ECO:0000256" key="1">
    <source>
        <dbReference type="SAM" id="MobiDB-lite"/>
    </source>
</evidence>
<feature type="compositionally biased region" description="Low complexity" evidence="1">
    <location>
        <begin position="52"/>
        <end position="67"/>
    </location>
</feature>
<dbReference type="Proteomes" id="UP001224644">
    <property type="component" value="Unassembled WGS sequence"/>
</dbReference>
<organism evidence="3 4">
    <name type="scientific">Methylobacterium adhaesivum</name>
    <dbReference type="NCBI Taxonomy" id="333297"/>
    <lineage>
        <taxon>Bacteria</taxon>
        <taxon>Pseudomonadati</taxon>
        <taxon>Pseudomonadota</taxon>
        <taxon>Alphaproteobacteria</taxon>
        <taxon>Hyphomicrobiales</taxon>
        <taxon>Methylobacteriaceae</taxon>
        <taxon>Methylobacterium</taxon>
    </lineage>
</organism>
<evidence type="ECO:0000313" key="4">
    <source>
        <dbReference type="Proteomes" id="UP001224644"/>
    </source>
</evidence>
<reference evidence="4" key="1">
    <citation type="journal article" date="2019" name="Int. J. Syst. Evol. Microbiol.">
        <title>The Global Catalogue of Microorganisms (GCM) 10K type strain sequencing project: providing services to taxonomists for standard genome sequencing and annotation.</title>
        <authorList>
            <consortium name="The Broad Institute Genomics Platform"/>
            <consortium name="The Broad Institute Genome Sequencing Center for Infectious Disease"/>
            <person name="Wu L."/>
            <person name="Ma J."/>
        </authorList>
    </citation>
    <scope>NUCLEOTIDE SEQUENCE [LARGE SCALE GENOMIC DNA]</scope>
    <source>
        <strain evidence="4">CECT 7069</strain>
    </source>
</reference>
<keyword evidence="4" id="KW-1185">Reference proteome</keyword>
<proteinExistence type="predicted"/>
<feature type="region of interest" description="Disordered" evidence="1">
    <location>
        <begin position="21"/>
        <end position="86"/>
    </location>
</feature>
<dbReference type="RefSeq" id="WP_238221106.1">
    <property type="nucleotide sequence ID" value="NZ_BPQD01000001.1"/>
</dbReference>
<gene>
    <name evidence="3" type="ORF">QWZ12_03910</name>
</gene>
<feature type="chain" id="PRO_5047335097" evidence="2">
    <location>
        <begin position="20"/>
        <end position="86"/>
    </location>
</feature>